<evidence type="ECO:0000259" key="4">
    <source>
        <dbReference type="Pfam" id="PF13305"/>
    </source>
</evidence>
<evidence type="ECO:0000313" key="5">
    <source>
        <dbReference type="EMBL" id="MFC4126333.1"/>
    </source>
</evidence>
<sequence>MPKRTSFSSGCRPAGTPRTIALAEPGWFAVAFFGAGDASPESVRDSPAYLALADALDMMFHIGDLDPAARQAATWSCWSTVHGFAELALRGPLRHLAHAELQPLRRAGSGHHRGGASPCDVIEVTVTSGTPGKDETSGDRMYPAGGRVCPSGYSIRSASAMTCSDDEEVVLPCAANPPVEGRAASPLRPRTDFRPTSSGRA</sequence>
<dbReference type="SUPFAM" id="SSF48498">
    <property type="entry name" value="Tetracyclin repressor-like, C-terminal domain"/>
    <property type="match status" value="1"/>
</dbReference>
<proteinExistence type="predicted"/>
<dbReference type="Gene3D" id="1.10.357.10">
    <property type="entry name" value="Tetracycline Repressor, domain 2"/>
    <property type="match status" value="1"/>
</dbReference>
<keyword evidence="2" id="KW-0804">Transcription</keyword>
<dbReference type="InterPro" id="IPR025996">
    <property type="entry name" value="MT1864/Rv1816-like_C"/>
</dbReference>
<keyword evidence="6" id="KW-1185">Reference proteome</keyword>
<evidence type="ECO:0000256" key="1">
    <source>
        <dbReference type="ARBA" id="ARBA00023015"/>
    </source>
</evidence>
<comment type="caution">
    <text evidence="5">The sequence shown here is derived from an EMBL/GenBank/DDBJ whole genome shotgun (WGS) entry which is preliminary data.</text>
</comment>
<organism evidence="5 6">
    <name type="scientific">Nocardia rhizosphaerae</name>
    <dbReference type="NCBI Taxonomy" id="1691571"/>
    <lineage>
        <taxon>Bacteria</taxon>
        <taxon>Bacillati</taxon>
        <taxon>Actinomycetota</taxon>
        <taxon>Actinomycetes</taxon>
        <taxon>Mycobacteriales</taxon>
        <taxon>Nocardiaceae</taxon>
        <taxon>Nocardia</taxon>
    </lineage>
</organism>
<gene>
    <name evidence="5" type="ORF">ACFOW8_15460</name>
</gene>
<evidence type="ECO:0000313" key="6">
    <source>
        <dbReference type="Proteomes" id="UP001595767"/>
    </source>
</evidence>
<evidence type="ECO:0000256" key="3">
    <source>
        <dbReference type="SAM" id="MobiDB-lite"/>
    </source>
</evidence>
<dbReference type="Proteomes" id="UP001595767">
    <property type="component" value="Unassembled WGS sequence"/>
</dbReference>
<protein>
    <submittedName>
        <fullName evidence="5">TetR-like C-terminal domain-containing protein</fullName>
    </submittedName>
</protein>
<evidence type="ECO:0000256" key="2">
    <source>
        <dbReference type="ARBA" id="ARBA00023163"/>
    </source>
</evidence>
<dbReference type="Pfam" id="PF13305">
    <property type="entry name" value="TetR_C_33"/>
    <property type="match status" value="1"/>
</dbReference>
<feature type="region of interest" description="Disordered" evidence="3">
    <location>
        <begin position="176"/>
        <end position="201"/>
    </location>
</feature>
<name>A0ABV8L853_9NOCA</name>
<dbReference type="EMBL" id="JBHSBA010000007">
    <property type="protein sequence ID" value="MFC4126333.1"/>
    <property type="molecule type" value="Genomic_DNA"/>
</dbReference>
<reference evidence="6" key="1">
    <citation type="journal article" date="2019" name="Int. J. Syst. Evol. Microbiol.">
        <title>The Global Catalogue of Microorganisms (GCM) 10K type strain sequencing project: providing services to taxonomists for standard genome sequencing and annotation.</title>
        <authorList>
            <consortium name="The Broad Institute Genomics Platform"/>
            <consortium name="The Broad Institute Genome Sequencing Center for Infectious Disease"/>
            <person name="Wu L."/>
            <person name="Ma J."/>
        </authorList>
    </citation>
    <scope>NUCLEOTIDE SEQUENCE [LARGE SCALE GENOMIC DNA]</scope>
    <source>
        <strain evidence="6">CGMCC 4.7204</strain>
    </source>
</reference>
<keyword evidence="1" id="KW-0805">Transcription regulation</keyword>
<accession>A0ABV8L853</accession>
<dbReference type="RefSeq" id="WP_378552019.1">
    <property type="nucleotide sequence ID" value="NZ_JBHSBA010000007.1"/>
</dbReference>
<dbReference type="InterPro" id="IPR036271">
    <property type="entry name" value="Tet_transcr_reg_TetR-rel_C_sf"/>
</dbReference>
<feature type="domain" description="HTH-type transcriptional regulator MT1864/Rv1816-like C-terminal" evidence="4">
    <location>
        <begin position="18"/>
        <end position="98"/>
    </location>
</feature>